<feature type="domain" description="Recombinase" evidence="3">
    <location>
        <begin position="190"/>
        <end position="316"/>
    </location>
</feature>
<reference evidence="4" key="1">
    <citation type="submission" date="2019-08" db="EMBL/GenBank/DDBJ databases">
        <authorList>
            <person name="Kucharzyk K."/>
            <person name="Murdoch R.W."/>
            <person name="Higgins S."/>
            <person name="Loffler F."/>
        </authorList>
    </citation>
    <scope>NUCLEOTIDE SEQUENCE</scope>
</reference>
<dbReference type="SMART" id="SM00857">
    <property type="entry name" value="Resolvase"/>
    <property type="match status" value="1"/>
</dbReference>
<dbReference type="AlphaFoldDB" id="A0A644V9W4"/>
<evidence type="ECO:0000259" key="3">
    <source>
        <dbReference type="PROSITE" id="PS51737"/>
    </source>
</evidence>
<evidence type="ECO:0000313" key="4">
    <source>
        <dbReference type="EMBL" id="MPL87835.1"/>
    </source>
</evidence>
<dbReference type="Pfam" id="PF00239">
    <property type="entry name" value="Resolvase"/>
    <property type="match status" value="1"/>
</dbReference>
<dbReference type="GO" id="GO:0003677">
    <property type="term" value="F:DNA binding"/>
    <property type="evidence" value="ECO:0007669"/>
    <property type="project" value="InterPro"/>
</dbReference>
<dbReference type="InterPro" id="IPR006119">
    <property type="entry name" value="Resolv_N"/>
</dbReference>
<accession>A0A644V9W4</accession>
<evidence type="ECO:0000259" key="2">
    <source>
        <dbReference type="PROSITE" id="PS51736"/>
    </source>
</evidence>
<dbReference type="Pfam" id="PF07508">
    <property type="entry name" value="Recombinase"/>
    <property type="match status" value="1"/>
</dbReference>
<dbReference type="PANTHER" id="PTHR30461:SF23">
    <property type="entry name" value="DNA RECOMBINASE-RELATED"/>
    <property type="match status" value="1"/>
</dbReference>
<dbReference type="SUPFAM" id="SSF53041">
    <property type="entry name" value="Resolvase-like"/>
    <property type="match status" value="1"/>
</dbReference>
<dbReference type="InterPro" id="IPR050639">
    <property type="entry name" value="SSR_resolvase"/>
</dbReference>
<dbReference type="InterPro" id="IPR011109">
    <property type="entry name" value="DNA_bind_recombinase_dom"/>
</dbReference>
<dbReference type="InterPro" id="IPR025827">
    <property type="entry name" value="Zn_ribbon_recom_dom"/>
</dbReference>
<dbReference type="PANTHER" id="PTHR30461">
    <property type="entry name" value="DNA-INVERTASE FROM LAMBDOID PROPHAGE"/>
    <property type="match status" value="1"/>
</dbReference>
<feature type="coiled-coil region" evidence="1">
    <location>
        <begin position="461"/>
        <end position="498"/>
    </location>
</feature>
<dbReference type="GO" id="GO:0000150">
    <property type="term" value="F:DNA strand exchange activity"/>
    <property type="evidence" value="ECO:0007669"/>
    <property type="project" value="InterPro"/>
</dbReference>
<dbReference type="InterPro" id="IPR038109">
    <property type="entry name" value="DNA_bind_recomb_sf"/>
</dbReference>
<dbReference type="Gene3D" id="3.90.1750.20">
    <property type="entry name" value="Putative Large Serine Recombinase, Chain B, Domain 2"/>
    <property type="match status" value="1"/>
</dbReference>
<gene>
    <name evidence="4" type="ORF">SDC9_33845</name>
</gene>
<dbReference type="Pfam" id="PF13408">
    <property type="entry name" value="Zn_ribbon_recom"/>
    <property type="match status" value="1"/>
</dbReference>
<dbReference type="PROSITE" id="PS51737">
    <property type="entry name" value="RECOMBINASE_DNA_BIND"/>
    <property type="match status" value="1"/>
</dbReference>
<dbReference type="InterPro" id="IPR036162">
    <property type="entry name" value="Resolvase-like_N_sf"/>
</dbReference>
<name>A0A644V9W4_9ZZZZ</name>
<organism evidence="4">
    <name type="scientific">bioreactor metagenome</name>
    <dbReference type="NCBI Taxonomy" id="1076179"/>
    <lineage>
        <taxon>unclassified sequences</taxon>
        <taxon>metagenomes</taxon>
        <taxon>ecological metagenomes</taxon>
    </lineage>
</organism>
<protein>
    <submittedName>
        <fullName evidence="4">Uncharacterized protein</fullName>
    </submittedName>
</protein>
<comment type="caution">
    <text evidence="4">The sequence shown here is derived from an EMBL/GenBank/DDBJ whole genome shotgun (WGS) entry which is preliminary data.</text>
</comment>
<dbReference type="Gene3D" id="3.40.50.1390">
    <property type="entry name" value="Resolvase, N-terminal catalytic domain"/>
    <property type="match status" value="1"/>
</dbReference>
<sequence length="554" mass="63634">MMQTATAKKKSISLIPSLPEYDRSIKPQFKALRVAAYCRVSTTLEQQETSYEAQVSYYTEKIKSNPNWKLAGIYADDGKSATNTKKRDDFNTMIEDCMAGKIDMVITKSVSRFARNTVDSLQNIRKLKEMNVAVFFEKEGVNTLEGTGELLITILSSQAQEESRNLSENTRWGLVRRFENGIVSVNHNKFLGYTKDKNSELVIVPKEAELVRRIFRLYLEGSSIIQITKILESEGITTVTGLTKWCPGVIEKMLSNEKYMGDVLQQKTYTIDFLTKKRVKNKGIVPQYYIEDDHEAIIPKELYYQVQEEKARRASLSKTAAARRAKQENEKEKSKYSSKFALTDIMVCKECGQPYRRQVWSKYGQKSAVWRCENRLKSGTKNCKHSPTFKEDVLHEAIMTAINSVVENRGEFVGAFRENVIRVIGNYSTKNVPTEYDGQIEKLQTEMLALIEENAKQGSITEDFDEQYHRIAEQINDLKQKKLELVREQKMAANFQQRVEDMDACLKKTTCEVGEFDNDLVRRLLQSIGAVKDDLIEIQFKSGIVMNQRVSYFD</sequence>
<evidence type="ECO:0000256" key="1">
    <source>
        <dbReference type="SAM" id="Coils"/>
    </source>
</evidence>
<keyword evidence="1" id="KW-0175">Coiled coil</keyword>
<dbReference type="PROSITE" id="PS51736">
    <property type="entry name" value="RECOMBINASES_3"/>
    <property type="match status" value="1"/>
</dbReference>
<proteinExistence type="predicted"/>
<dbReference type="CDD" id="cd00338">
    <property type="entry name" value="Ser_Recombinase"/>
    <property type="match status" value="1"/>
</dbReference>
<feature type="domain" description="Resolvase/invertase-type recombinase catalytic" evidence="2">
    <location>
        <begin position="33"/>
        <end position="181"/>
    </location>
</feature>
<dbReference type="EMBL" id="VSSQ01000245">
    <property type="protein sequence ID" value="MPL87835.1"/>
    <property type="molecule type" value="Genomic_DNA"/>
</dbReference>